<dbReference type="Proteomes" id="UP001596116">
    <property type="component" value="Unassembled WGS sequence"/>
</dbReference>
<proteinExistence type="inferred from homology"/>
<comment type="caution">
    <text evidence="6">The sequence shown here is derived from an EMBL/GenBank/DDBJ whole genome shotgun (WGS) entry which is preliminary data.</text>
</comment>
<keyword evidence="7" id="KW-1185">Reference proteome</keyword>
<dbReference type="PANTHER" id="PTHR43335">
    <property type="entry name" value="ABC TRANSPORTER, ATP-BINDING PROTEIN"/>
    <property type="match status" value="1"/>
</dbReference>
<dbReference type="PANTHER" id="PTHR43335:SF4">
    <property type="entry name" value="ABC TRANSPORTER, ATP-BINDING PROTEIN"/>
    <property type="match status" value="1"/>
</dbReference>
<evidence type="ECO:0000256" key="3">
    <source>
        <dbReference type="ARBA" id="ARBA00022741"/>
    </source>
</evidence>
<dbReference type="InterPro" id="IPR003593">
    <property type="entry name" value="AAA+_ATPase"/>
</dbReference>
<dbReference type="SUPFAM" id="SSF52540">
    <property type="entry name" value="P-loop containing nucleoside triphosphate hydrolases"/>
    <property type="match status" value="1"/>
</dbReference>
<keyword evidence="4 6" id="KW-0067">ATP-binding</keyword>
<evidence type="ECO:0000259" key="5">
    <source>
        <dbReference type="PROSITE" id="PS50893"/>
    </source>
</evidence>
<evidence type="ECO:0000313" key="6">
    <source>
        <dbReference type="EMBL" id="MFC6034543.1"/>
    </source>
</evidence>
<dbReference type="RefSeq" id="WP_379880128.1">
    <property type="nucleotide sequence ID" value="NZ_JBHPON010000001.1"/>
</dbReference>
<accession>A0ABW1KRH0</accession>
<keyword evidence="2" id="KW-0813">Transport</keyword>
<comment type="similarity">
    <text evidence="1">Belongs to the ABC transporter superfamily.</text>
</comment>
<dbReference type="SMART" id="SM00382">
    <property type="entry name" value="AAA"/>
    <property type="match status" value="1"/>
</dbReference>
<dbReference type="InterPro" id="IPR003439">
    <property type="entry name" value="ABC_transporter-like_ATP-bd"/>
</dbReference>
<reference evidence="6 7" key="1">
    <citation type="submission" date="2024-09" db="EMBL/GenBank/DDBJ databases">
        <authorList>
            <person name="Zhang Z.-H."/>
        </authorList>
    </citation>
    <scope>NUCLEOTIDE SEQUENCE [LARGE SCALE GENOMIC DNA]</scope>
    <source>
        <strain evidence="6 7">HHTR114</strain>
    </source>
</reference>
<evidence type="ECO:0000256" key="1">
    <source>
        <dbReference type="ARBA" id="ARBA00005417"/>
    </source>
</evidence>
<sequence length="310" mass="33697">MGIAIETEGLRKRFRGVNAVDGVDLSVPEGAIFGFLGPNGAGKTTTIRLLLGLLNPNRGRISIFGEDLRRNRLRALKSVGVAFETPAHYEHLTGRENLDITRRLLKLDKAEIDQVLSTVELSHVAGRHVRKYSLGMRHRLGLARALLGKPKLLIFDEPTNGLDPVGIREMRDFIKTLPARTGATVFVSSHHLAEIEQMASHVAVIHLGKIVFQGAMNELRGLHAPRLEIGCSDDASASAMLGGGARKVESRNGRLVIELSSAEGAKARAAAINRKLNEAGIDVHHLAIAPWTLEELFLQLIGAKPQLGQE</sequence>
<dbReference type="GO" id="GO:0005524">
    <property type="term" value="F:ATP binding"/>
    <property type="evidence" value="ECO:0007669"/>
    <property type="project" value="UniProtKB-KW"/>
</dbReference>
<organism evidence="6 7">
    <name type="scientific">Hyphococcus aureus</name>
    <dbReference type="NCBI Taxonomy" id="2666033"/>
    <lineage>
        <taxon>Bacteria</taxon>
        <taxon>Pseudomonadati</taxon>
        <taxon>Pseudomonadota</taxon>
        <taxon>Alphaproteobacteria</taxon>
        <taxon>Parvularculales</taxon>
        <taxon>Parvularculaceae</taxon>
        <taxon>Hyphococcus</taxon>
    </lineage>
</organism>
<protein>
    <submittedName>
        <fullName evidence="6">ABC transporter ATP-binding protein</fullName>
    </submittedName>
</protein>
<evidence type="ECO:0000256" key="2">
    <source>
        <dbReference type="ARBA" id="ARBA00022448"/>
    </source>
</evidence>
<dbReference type="EMBL" id="JBHPON010000001">
    <property type="protein sequence ID" value="MFC6034543.1"/>
    <property type="molecule type" value="Genomic_DNA"/>
</dbReference>
<dbReference type="Gene3D" id="3.40.50.300">
    <property type="entry name" value="P-loop containing nucleotide triphosphate hydrolases"/>
    <property type="match status" value="1"/>
</dbReference>
<dbReference type="InterPro" id="IPR027417">
    <property type="entry name" value="P-loop_NTPase"/>
</dbReference>
<dbReference type="Pfam" id="PF00005">
    <property type="entry name" value="ABC_tran"/>
    <property type="match status" value="1"/>
</dbReference>
<name>A0ABW1KRH0_9PROT</name>
<evidence type="ECO:0000313" key="7">
    <source>
        <dbReference type="Proteomes" id="UP001596116"/>
    </source>
</evidence>
<gene>
    <name evidence="6" type="ORF">ACFMB1_03250</name>
</gene>
<dbReference type="PROSITE" id="PS50893">
    <property type="entry name" value="ABC_TRANSPORTER_2"/>
    <property type="match status" value="1"/>
</dbReference>
<feature type="domain" description="ABC transporter" evidence="5">
    <location>
        <begin position="5"/>
        <end position="232"/>
    </location>
</feature>
<evidence type="ECO:0000256" key="4">
    <source>
        <dbReference type="ARBA" id="ARBA00022840"/>
    </source>
</evidence>
<keyword evidence="3" id="KW-0547">Nucleotide-binding</keyword>